<dbReference type="AlphaFoldDB" id="A0A4Y8TXV4"/>
<evidence type="ECO:0000313" key="2">
    <source>
        <dbReference type="EMBL" id="TFH56421.1"/>
    </source>
</evidence>
<dbReference type="RefSeq" id="WP_134779632.1">
    <property type="nucleotide sequence ID" value="NZ_SPDS01000001.1"/>
</dbReference>
<dbReference type="SUPFAM" id="SSF53098">
    <property type="entry name" value="Ribonuclease H-like"/>
    <property type="match status" value="1"/>
</dbReference>
<feature type="domain" description="RNase H type-1" evidence="1">
    <location>
        <begin position="188"/>
        <end position="325"/>
    </location>
</feature>
<dbReference type="GO" id="GO:0004523">
    <property type="term" value="F:RNA-DNA hybrid ribonuclease activity"/>
    <property type="evidence" value="ECO:0007669"/>
    <property type="project" value="InterPro"/>
</dbReference>
<dbReference type="Proteomes" id="UP000297638">
    <property type="component" value="Unassembled WGS sequence"/>
</dbReference>
<organism evidence="2 3">
    <name type="scientific">Glutamicibacter arilaitensis</name>
    <dbReference type="NCBI Taxonomy" id="256701"/>
    <lineage>
        <taxon>Bacteria</taxon>
        <taxon>Bacillati</taxon>
        <taxon>Actinomycetota</taxon>
        <taxon>Actinomycetes</taxon>
        <taxon>Micrococcales</taxon>
        <taxon>Micrococcaceae</taxon>
        <taxon>Glutamicibacter</taxon>
    </lineage>
</organism>
<sequence length="363" mass="40037">MSLNTVSAGDLLSRTLPESTIPRVPNAEMIAKPMHASIITWTMPEIIGDGLMVYWLIVDSRDDGTLTSHASASEEPRPLPIMLRELEQLLGQYREKTWICVPKRNCNIARRFADSGYAVTRGLNQINRAAREIERLVCDAKLSLTQRARQRQRLQEAPARRGGARSLEAVRPRVLAWHPEYWSTSYGHPKRVVIGVDASSDPAGVGSIAMVAAGGDVVVFAGEFTGHVGALELRAVILALEYLQGSQAASAVIHTDSEDAYCVIEELITSGRVIDGYRGIEEALSLEFLAAWNACSAKVSIIRHRGHTGLLYNEVADELAWMARVAAKHPGESAEPELVERIKLLQIQLQERNQFAQQPWSGQ</sequence>
<evidence type="ECO:0000313" key="3">
    <source>
        <dbReference type="Proteomes" id="UP000297638"/>
    </source>
</evidence>
<name>A0A4Y8TXV4_9MICC</name>
<proteinExistence type="predicted"/>
<gene>
    <name evidence="2" type="ORF">EXY26_05095</name>
</gene>
<accession>A0A4Y8TXV4</accession>
<evidence type="ECO:0000259" key="1">
    <source>
        <dbReference type="PROSITE" id="PS50879"/>
    </source>
</evidence>
<dbReference type="GO" id="GO:0003676">
    <property type="term" value="F:nucleic acid binding"/>
    <property type="evidence" value="ECO:0007669"/>
    <property type="project" value="InterPro"/>
</dbReference>
<dbReference type="InterPro" id="IPR036397">
    <property type="entry name" value="RNaseH_sf"/>
</dbReference>
<comment type="caution">
    <text evidence="2">The sequence shown here is derived from an EMBL/GenBank/DDBJ whole genome shotgun (WGS) entry which is preliminary data.</text>
</comment>
<dbReference type="EMBL" id="SPDS01000001">
    <property type="protein sequence ID" value="TFH56421.1"/>
    <property type="molecule type" value="Genomic_DNA"/>
</dbReference>
<dbReference type="InterPro" id="IPR002156">
    <property type="entry name" value="RNaseH_domain"/>
</dbReference>
<dbReference type="Gene3D" id="3.30.420.10">
    <property type="entry name" value="Ribonuclease H-like superfamily/Ribonuclease H"/>
    <property type="match status" value="1"/>
</dbReference>
<dbReference type="PROSITE" id="PS50879">
    <property type="entry name" value="RNASE_H_1"/>
    <property type="match status" value="1"/>
</dbReference>
<dbReference type="InterPro" id="IPR012337">
    <property type="entry name" value="RNaseH-like_sf"/>
</dbReference>
<reference evidence="2 3" key="1">
    <citation type="submission" date="2019-03" db="EMBL/GenBank/DDBJ databases">
        <title>Glutamicibacter sp. LJH19 genome.</title>
        <authorList>
            <person name="Sinai Borker S."/>
            <person name="Kumar R."/>
        </authorList>
    </citation>
    <scope>NUCLEOTIDE SEQUENCE [LARGE SCALE GENOMIC DNA]</scope>
    <source>
        <strain evidence="2 3">LJH19</strain>
    </source>
</reference>
<protein>
    <recommendedName>
        <fullName evidence="1">RNase H type-1 domain-containing protein</fullName>
    </recommendedName>
</protein>